<evidence type="ECO:0000313" key="2">
    <source>
        <dbReference type="Proteomes" id="UP000789508"/>
    </source>
</evidence>
<feature type="non-terminal residue" evidence="1">
    <location>
        <position position="262"/>
    </location>
</feature>
<evidence type="ECO:0000313" key="1">
    <source>
        <dbReference type="EMBL" id="CAG8749577.1"/>
    </source>
</evidence>
<accession>A0A9N9ITU4</accession>
<proteinExistence type="predicted"/>
<organism evidence="1 2">
    <name type="scientific">Ambispora leptoticha</name>
    <dbReference type="NCBI Taxonomy" id="144679"/>
    <lineage>
        <taxon>Eukaryota</taxon>
        <taxon>Fungi</taxon>
        <taxon>Fungi incertae sedis</taxon>
        <taxon>Mucoromycota</taxon>
        <taxon>Glomeromycotina</taxon>
        <taxon>Glomeromycetes</taxon>
        <taxon>Archaeosporales</taxon>
        <taxon>Ambisporaceae</taxon>
        <taxon>Ambispora</taxon>
    </lineage>
</organism>
<gene>
    <name evidence="1" type="ORF">ALEPTO_LOCUS13245</name>
</gene>
<reference evidence="1" key="1">
    <citation type="submission" date="2021-06" db="EMBL/GenBank/DDBJ databases">
        <authorList>
            <person name="Kallberg Y."/>
            <person name="Tangrot J."/>
            <person name="Rosling A."/>
        </authorList>
    </citation>
    <scope>NUCLEOTIDE SEQUENCE</scope>
    <source>
        <strain evidence="1">FL130A</strain>
    </source>
</reference>
<dbReference type="OrthoDB" id="2437017at2759"/>
<dbReference type="SUPFAM" id="SSF53098">
    <property type="entry name" value="Ribonuclease H-like"/>
    <property type="match status" value="1"/>
</dbReference>
<dbReference type="Proteomes" id="UP000789508">
    <property type="component" value="Unassembled WGS sequence"/>
</dbReference>
<comment type="caution">
    <text evidence="1">The sequence shown here is derived from an EMBL/GenBank/DDBJ whole genome shotgun (WGS) entry which is preliminary data.</text>
</comment>
<keyword evidence="2" id="KW-1185">Reference proteome</keyword>
<dbReference type="EMBL" id="CAJVPS010039874">
    <property type="protein sequence ID" value="CAG8749577.1"/>
    <property type="molecule type" value="Genomic_DNA"/>
</dbReference>
<dbReference type="AlphaFoldDB" id="A0A9N9ITU4"/>
<sequence>HTLQLAIGKGLAPAEVFVTRAKRLIQFFQYQKQIERLEEVQKKLDAIIQLQMNLYTSQDREIKKDGTKLKRILLSDNEWELLDQLIDLLMPFEEATREFSGNTYVTLSKVIPTIKEMIFDLACETPLNNDLFLDEATVFGSDNEDMQPIDLNDDNIISNVTRKKISIKNPLVTTSILEQIKKNIYNALINYWNDPNDLGLMAALLDPRNKSLDFLDNDSEKQLTIKRLYDEFNELEEPTSEILIHPTPPNTESLVRSHKEYL</sequence>
<dbReference type="InterPro" id="IPR012337">
    <property type="entry name" value="RNaseH-like_sf"/>
</dbReference>
<name>A0A9N9ITU4_9GLOM</name>
<protein>
    <submittedName>
        <fullName evidence="1">3383_t:CDS:1</fullName>
    </submittedName>
</protein>